<dbReference type="PROSITE" id="PS50893">
    <property type="entry name" value="ABC_TRANSPORTER_2"/>
    <property type="match status" value="1"/>
</dbReference>
<feature type="domain" description="ABC transporter" evidence="5">
    <location>
        <begin position="39"/>
        <end position="257"/>
    </location>
</feature>
<dbReference type="PANTHER" id="PTHR46743">
    <property type="entry name" value="TEICHOIC ACIDS EXPORT ATP-BINDING PROTEIN TAGH"/>
    <property type="match status" value="1"/>
</dbReference>
<accession>A0A7K3WP59</accession>
<dbReference type="GO" id="GO:0005524">
    <property type="term" value="F:ATP binding"/>
    <property type="evidence" value="ECO:0007669"/>
    <property type="project" value="UniProtKB-KW"/>
</dbReference>
<dbReference type="EMBL" id="JAAGVY010000011">
    <property type="protein sequence ID" value="NEN23437.1"/>
    <property type="molecule type" value="Genomic_DNA"/>
</dbReference>
<name>A0A7K3WP59_9FLAO</name>
<dbReference type="Pfam" id="PF00005">
    <property type="entry name" value="ABC_tran"/>
    <property type="match status" value="1"/>
</dbReference>
<dbReference type="InterPro" id="IPR003439">
    <property type="entry name" value="ABC_transporter-like_ATP-bd"/>
</dbReference>
<keyword evidence="4 6" id="KW-0067">ATP-binding</keyword>
<dbReference type="PROSITE" id="PS00211">
    <property type="entry name" value="ABC_TRANSPORTER_1"/>
    <property type="match status" value="1"/>
</dbReference>
<protein>
    <submittedName>
        <fullName evidence="6">ABC transporter ATP-binding protein</fullName>
    </submittedName>
</protein>
<keyword evidence="2" id="KW-0813">Transport</keyword>
<evidence type="ECO:0000256" key="1">
    <source>
        <dbReference type="ARBA" id="ARBA00005417"/>
    </source>
</evidence>
<gene>
    <name evidence="6" type="ORF">G3O08_07980</name>
</gene>
<evidence type="ECO:0000313" key="7">
    <source>
        <dbReference type="Proteomes" id="UP000486602"/>
    </source>
</evidence>
<dbReference type="PANTHER" id="PTHR46743:SF2">
    <property type="entry name" value="TEICHOIC ACIDS EXPORT ATP-BINDING PROTEIN TAGH"/>
    <property type="match status" value="1"/>
</dbReference>
<dbReference type="GO" id="GO:0016020">
    <property type="term" value="C:membrane"/>
    <property type="evidence" value="ECO:0007669"/>
    <property type="project" value="InterPro"/>
</dbReference>
<evidence type="ECO:0000256" key="2">
    <source>
        <dbReference type="ARBA" id="ARBA00022448"/>
    </source>
</evidence>
<comment type="similarity">
    <text evidence="1">Belongs to the ABC transporter superfamily.</text>
</comment>
<keyword evidence="7" id="KW-1185">Reference proteome</keyword>
<dbReference type="InterPro" id="IPR027417">
    <property type="entry name" value="P-loop_NTPase"/>
</dbReference>
<evidence type="ECO:0000259" key="5">
    <source>
        <dbReference type="PROSITE" id="PS50893"/>
    </source>
</evidence>
<dbReference type="SMART" id="SM00382">
    <property type="entry name" value="AAA"/>
    <property type="match status" value="1"/>
</dbReference>
<keyword evidence="3" id="KW-0547">Nucleotide-binding</keyword>
<dbReference type="GO" id="GO:0140359">
    <property type="term" value="F:ABC-type transporter activity"/>
    <property type="evidence" value="ECO:0007669"/>
    <property type="project" value="InterPro"/>
</dbReference>
<dbReference type="InterPro" id="IPR017871">
    <property type="entry name" value="ABC_transporter-like_CS"/>
</dbReference>
<evidence type="ECO:0000256" key="3">
    <source>
        <dbReference type="ARBA" id="ARBA00022741"/>
    </source>
</evidence>
<evidence type="ECO:0000256" key="4">
    <source>
        <dbReference type="ARBA" id="ARBA00022840"/>
    </source>
</evidence>
<dbReference type="Proteomes" id="UP000486602">
    <property type="component" value="Unassembled WGS sequence"/>
</dbReference>
<dbReference type="SUPFAM" id="SSF52540">
    <property type="entry name" value="P-loop containing nucleoside triphosphate hydrolases"/>
    <property type="match status" value="1"/>
</dbReference>
<evidence type="ECO:0000313" key="6">
    <source>
        <dbReference type="EMBL" id="NEN23437.1"/>
    </source>
</evidence>
<dbReference type="InterPro" id="IPR003593">
    <property type="entry name" value="AAA+_ATPase"/>
</dbReference>
<reference evidence="6 7" key="1">
    <citation type="submission" date="2020-02" db="EMBL/GenBank/DDBJ databases">
        <title>Out from the shadows clarifying the taxonomy of the family Cryomorphaceae and related taxa by utilizing the GTDB taxonomic framework.</title>
        <authorList>
            <person name="Bowman J.P."/>
        </authorList>
    </citation>
    <scope>NUCLEOTIDE SEQUENCE [LARGE SCALE GENOMIC DNA]</scope>
    <source>
        <strain evidence="6 7">QSSC 1-22</strain>
    </source>
</reference>
<dbReference type="GO" id="GO:0016887">
    <property type="term" value="F:ATP hydrolysis activity"/>
    <property type="evidence" value="ECO:0007669"/>
    <property type="project" value="InterPro"/>
</dbReference>
<dbReference type="InterPro" id="IPR015860">
    <property type="entry name" value="ABC_transpr_TagH-like"/>
</dbReference>
<dbReference type="InterPro" id="IPR050683">
    <property type="entry name" value="Bact_Polysacc_Export_ATP-bd"/>
</dbReference>
<dbReference type="RefSeq" id="WP_163284669.1">
    <property type="nucleotide sequence ID" value="NZ_JAAGVY010000011.1"/>
</dbReference>
<comment type="caution">
    <text evidence="6">The sequence shown here is derived from an EMBL/GenBank/DDBJ whole genome shotgun (WGS) entry which is preliminary data.</text>
</comment>
<dbReference type="AlphaFoldDB" id="A0A7K3WP59"/>
<proteinExistence type="inferred from homology"/>
<sequence length="412" mass="46522">MEKDTLVTVEHVAKKFCRDLKTSLWYGVKDLGSEFIARKKNDDIQLREKEFWAVKDINFELKRGECLGLIGRNGAGKSTLLKMLSGLIKPDKGRIEMRGRVGALIELGAGFNPILTGRENIYNNGSVLGLKKKEIDAVLDEIIDFSELEAFIDTPVQYYSSGMRVRLGFSVAVHMKPDVLILDEVLAVGDSGFKTKSFNKINEVIQDAAVIFVSHSMPNIATITNKILLMENGYVEYYGDNISDGIERYFNLFTGDEANVEFNQYAQVEDMTIHPSPIYSGSSTSSIPKIDYRDPIIVDLSLKVSDEIESFHVKLQITDKDLKIIGIYDSVQFQESIKNNRELHQLKFTLPESIFIDGEYAMSVFVTQYDKTISKSKHLAAYRYWRKFNMKASKELGLVPAVVYLPGITESV</sequence>
<dbReference type="CDD" id="cd03220">
    <property type="entry name" value="ABC_KpsT_Wzt"/>
    <property type="match status" value="1"/>
</dbReference>
<organism evidence="6 7">
    <name type="scientific">Cryomorpha ignava</name>
    <dbReference type="NCBI Taxonomy" id="101383"/>
    <lineage>
        <taxon>Bacteria</taxon>
        <taxon>Pseudomonadati</taxon>
        <taxon>Bacteroidota</taxon>
        <taxon>Flavobacteriia</taxon>
        <taxon>Flavobacteriales</taxon>
        <taxon>Cryomorphaceae</taxon>
        <taxon>Cryomorpha</taxon>
    </lineage>
</organism>
<dbReference type="Gene3D" id="3.40.50.300">
    <property type="entry name" value="P-loop containing nucleotide triphosphate hydrolases"/>
    <property type="match status" value="1"/>
</dbReference>